<feature type="non-terminal residue" evidence="2">
    <location>
        <position position="143"/>
    </location>
</feature>
<feature type="non-terminal residue" evidence="2">
    <location>
        <position position="1"/>
    </location>
</feature>
<feature type="compositionally biased region" description="Basic residues" evidence="1">
    <location>
        <begin position="47"/>
        <end position="64"/>
    </location>
</feature>
<accession>A0A6J4N275</accession>
<reference evidence="2" key="1">
    <citation type="submission" date="2020-02" db="EMBL/GenBank/DDBJ databases">
        <authorList>
            <person name="Meier V. D."/>
        </authorList>
    </citation>
    <scope>NUCLEOTIDE SEQUENCE</scope>
    <source>
        <strain evidence="2">AVDCRST_MAG75</strain>
    </source>
</reference>
<organism evidence="2">
    <name type="scientific">uncultured Propionibacteriaceae bacterium</name>
    <dbReference type="NCBI Taxonomy" id="257457"/>
    <lineage>
        <taxon>Bacteria</taxon>
        <taxon>Bacillati</taxon>
        <taxon>Actinomycetota</taxon>
        <taxon>Actinomycetes</taxon>
        <taxon>Propionibacteriales</taxon>
        <taxon>Propionibacteriaceae</taxon>
        <taxon>environmental samples</taxon>
    </lineage>
</organism>
<dbReference type="AlphaFoldDB" id="A0A6J4N275"/>
<sequence length="143" mass="15662">ERPDNGGCRSRHPAAAAHRPPHPSGPGPLCGSVHRLQPDPLLGAVRRPGRAARRRCPRHAHHGRSAAGGHRLGRRPRPSHLLLRPLHQTGGGTRRRHRCGGEVLSRSHRRGRRPGHHRHRRGVGGREGAWCGAGRGRSRAPRV</sequence>
<dbReference type="EMBL" id="CADCUO010000035">
    <property type="protein sequence ID" value="CAA9375650.1"/>
    <property type="molecule type" value="Genomic_DNA"/>
</dbReference>
<feature type="compositionally biased region" description="Basic residues" evidence="1">
    <location>
        <begin position="106"/>
        <end position="123"/>
    </location>
</feature>
<feature type="region of interest" description="Disordered" evidence="1">
    <location>
        <begin position="1"/>
        <end position="143"/>
    </location>
</feature>
<evidence type="ECO:0000313" key="2">
    <source>
        <dbReference type="EMBL" id="CAA9375650.1"/>
    </source>
</evidence>
<gene>
    <name evidence="2" type="ORF">AVDCRST_MAG75-508</name>
</gene>
<name>A0A6J4N275_9ACTN</name>
<feature type="compositionally biased region" description="Gly residues" evidence="1">
    <location>
        <begin position="125"/>
        <end position="135"/>
    </location>
</feature>
<evidence type="ECO:0000256" key="1">
    <source>
        <dbReference type="SAM" id="MobiDB-lite"/>
    </source>
</evidence>
<protein>
    <submittedName>
        <fullName evidence="2">(3R)-hydroxyacyl-ACP dehydratase subunit HadB</fullName>
    </submittedName>
</protein>
<proteinExistence type="predicted"/>